<evidence type="ECO:0000256" key="6">
    <source>
        <dbReference type="ARBA" id="ARBA00023136"/>
    </source>
</evidence>
<dbReference type="InterPro" id="IPR051788">
    <property type="entry name" value="MFS_Transporter"/>
</dbReference>
<feature type="domain" description="Major facilitator superfamily (MFS) profile" evidence="8">
    <location>
        <begin position="4"/>
        <end position="390"/>
    </location>
</feature>
<evidence type="ECO:0000256" key="5">
    <source>
        <dbReference type="ARBA" id="ARBA00022989"/>
    </source>
</evidence>
<keyword evidence="3" id="KW-0813">Transport</keyword>
<feature type="transmembrane region" description="Helical" evidence="7">
    <location>
        <begin position="97"/>
        <end position="117"/>
    </location>
</feature>
<feature type="transmembrane region" description="Helical" evidence="7">
    <location>
        <begin position="333"/>
        <end position="353"/>
    </location>
</feature>
<protein>
    <submittedName>
        <fullName evidence="9">MFS transporter</fullName>
    </submittedName>
</protein>
<keyword evidence="5 7" id="KW-1133">Transmembrane helix</keyword>
<dbReference type="PROSITE" id="PS50850">
    <property type="entry name" value="MFS"/>
    <property type="match status" value="1"/>
</dbReference>
<evidence type="ECO:0000256" key="1">
    <source>
        <dbReference type="ARBA" id="ARBA00004651"/>
    </source>
</evidence>
<proteinExistence type="inferred from homology"/>
<feature type="transmembrane region" description="Helical" evidence="7">
    <location>
        <begin position="157"/>
        <end position="176"/>
    </location>
</feature>
<dbReference type="AlphaFoldDB" id="A0AAU8IIJ8"/>
<dbReference type="InterPro" id="IPR036259">
    <property type="entry name" value="MFS_trans_sf"/>
</dbReference>
<evidence type="ECO:0000256" key="3">
    <source>
        <dbReference type="ARBA" id="ARBA00022448"/>
    </source>
</evidence>
<reference evidence="9" key="1">
    <citation type="submission" date="2024-06" db="EMBL/GenBank/DDBJ databases">
        <authorList>
            <person name="Fan A."/>
            <person name="Zhang F.Y."/>
            <person name="Zhang L."/>
        </authorList>
    </citation>
    <scope>NUCLEOTIDE SEQUENCE</scope>
    <source>
        <strain evidence="9">Y61</strain>
    </source>
</reference>
<feature type="transmembrane region" description="Helical" evidence="7">
    <location>
        <begin position="208"/>
        <end position="224"/>
    </location>
</feature>
<evidence type="ECO:0000256" key="2">
    <source>
        <dbReference type="ARBA" id="ARBA00008335"/>
    </source>
</evidence>
<comment type="subcellular location">
    <subcellularLocation>
        <location evidence="1">Cell membrane</location>
        <topology evidence="1">Multi-pass membrane protein</topology>
    </subcellularLocation>
</comment>
<organism evidence="9">
    <name type="scientific">Sporolactobacillus sp. Y61</name>
    <dbReference type="NCBI Taxonomy" id="3160863"/>
    <lineage>
        <taxon>Bacteria</taxon>
        <taxon>Bacillati</taxon>
        <taxon>Bacillota</taxon>
        <taxon>Bacilli</taxon>
        <taxon>Bacillales</taxon>
        <taxon>Sporolactobacillaceae</taxon>
        <taxon>Sporolactobacillus</taxon>
    </lineage>
</organism>
<feature type="transmembrane region" description="Helical" evidence="7">
    <location>
        <begin position="35"/>
        <end position="58"/>
    </location>
</feature>
<dbReference type="InterPro" id="IPR020846">
    <property type="entry name" value="MFS_dom"/>
</dbReference>
<gene>
    <name evidence="9" type="ORF">ABNN70_04595</name>
</gene>
<feature type="transmembrane region" description="Helical" evidence="7">
    <location>
        <begin position="129"/>
        <end position="151"/>
    </location>
</feature>
<accession>A0AAU8IIJ8</accession>
<feature type="transmembrane region" description="Helical" evidence="7">
    <location>
        <begin position="301"/>
        <end position="321"/>
    </location>
</feature>
<feature type="transmembrane region" description="Helical" evidence="7">
    <location>
        <begin position="244"/>
        <end position="265"/>
    </location>
</feature>
<sequence length="413" mass="45128">MRQFTIASCALYFLTGLTAISIGSVMPQLLTYYHVSFTVGGQLIFVGAMGCLAGVLVSSWLNNHFPPRPLLIFSTLLIAAAQFSILLLPPLPVFMTLYFLNSAGSSMISIVVATLFIEVFSGRQAVAMSYLEVSFGLGALTMPVLASLFIALDIWRYLFIITVLFALILAGIWTHIQISNNAQDPGTSGPQDASGAPDTRPLSSGRKWAILGLFAFIVFVYGGLEGSLNNFMSSIFIDYLGAVAYTASISVGIFWCAMVIGRALTGVIIRKVTYNRYLLMNICGAIISLVLFILMKNLIFGFIFVATLGLMLSGIYSITLVYANYSIPNSVHLVTPIISGLSGLGAAVFPAVTGFSIDHSGMMTTLWYLVGMAISYLTMLLVIDQIRRRRTFKVFFPHHLLRPAFASRRMRMK</sequence>
<feature type="transmembrane region" description="Helical" evidence="7">
    <location>
        <begin position="70"/>
        <end position="91"/>
    </location>
</feature>
<evidence type="ECO:0000256" key="4">
    <source>
        <dbReference type="ARBA" id="ARBA00022692"/>
    </source>
</evidence>
<feature type="transmembrane region" description="Helical" evidence="7">
    <location>
        <begin position="277"/>
        <end position="295"/>
    </location>
</feature>
<evidence type="ECO:0000259" key="8">
    <source>
        <dbReference type="PROSITE" id="PS50850"/>
    </source>
</evidence>
<dbReference type="PANTHER" id="PTHR23514">
    <property type="entry name" value="BYPASS OF STOP CODON PROTEIN 6"/>
    <property type="match status" value="1"/>
</dbReference>
<feature type="transmembrane region" description="Helical" evidence="7">
    <location>
        <begin position="365"/>
        <end position="383"/>
    </location>
</feature>
<name>A0AAU8IIJ8_9BACL</name>
<dbReference type="GO" id="GO:0005886">
    <property type="term" value="C:plasma membrane"/>
    <property type="evidence" value="ECO:0007669"/>
    <property type="project" value="UniProtKB-SubCell"/>
</dbReference>
<dbReference type="EMBL" id="CP159510">
    <property type="protein sequence ID" value="XCJ17765.1"/>
    <property type="molecule type" value="Genomic_DNA"/>
</dbReference>
<keyword evidence="4 7" id="KW-0812">Transmembrane</keyword>
<evidence type="ECO:0000313" key="9">
    <source>
        <dbReference type="EMBL" id="XCJ17765.1"/>
    </source>
</evidence>
<dbReference type="Pfam" id="PF07690">
    <property type="entry name" value="MFS_1"/>
    <property type="match status" value="1"/>
</dbReference>
<dbReference type="PANTHER" id="PTHR23514:SF3">
    <property type="entry name" value="BYPASS OF STOP CODON PROTEIN 6"/>
    <property type="match status" value="1"/>
</dbReference>
<dbReference type="RefSeq" id="WP_129928474.1">
    <property type="nucleotide sequence ID" value="NZ_CP159510.1"/>
</dbReference>
<evidence type="ECO:0000256" key="7">
    <source>
        <dbReference type="SAM" id="Phobius"/>
    </source>
</evidence>
<keyword evidence="6 7" id="KW-0472">Membrane</keyword>
<dbReference type="Gene3D" id="1.20.1250.20">
    <property type="entry name" value="MFS general substrate transporter like domains"/>
    <property type="match status" value="2"/>
</dbReference>
<dbReference type="InterPro" id="IPR011701">
    <property type="entry name" value="MFS"/>
</dbReference>
<dbReference type="GO" id="GO:0022857">
    <property type="term" value="F:transmembrane transporter activity"/>
    <property type="evidence" value="ECO:0007669"/>
    <property type="project" value="InterPro"/>
</dbReference>
<comment type="similarity">
    <text evidence="2">Belongs to the major facilitator superfamily.</text>
</comment>
<dbReference type="SUPFAM" id="SSF103473">
    <property type="entry name" value="MFS general substrate transporter"/>
    <property type="match status" value="1"/>
</dbReference>